<keyword evidence="3" id="KW-1185">Reference proteome</keyword>
<proteinExistence type="predicted"/>
<feature type="transmembrane region" description="Helical" evidence="1">
    <location>
        <begin position="74"/>
        <end position="92"/>
    </location>
</feature>
<feature type="transmembrane region" description="Helical" evidence="1">
    <location>
        <begin position="35"/>
        <end position="53"/>
    </location>
</feature>
<keyword evidence="1" id="KW-0812">Transmembrane</keyword>
<dbReference type="AlphaFoldDB" id="A0A7G9SBQ2"/>
<name>A0A7G9SBQ2_9SPHN</name>
<organism evidence="2 3">
    <name type="scientific">Sphingomonas rhizophila</name>
    <dbReference type="NCBI Taxonomy" id="2071607"/>
    <lineage>
        <taxon>Bacteria</taxon>
        <taxon>Pseudomonadati</taxon>
        <taxon>Pseudomonadota</taxon>
        <taxon>Alphaproteobacteria</taxon>
        <taxon>Sphingomonadales</taxon>
        <taxon>Sphingomonadaceae</taxon>
        <taxon>Sphingomonas</taxon>
    </lineage>
</organism>
<dbReference type="EMBL" id="CP060717">
    <property type="protein sequence ID" value="QNN65277.1"/>
    <property type="molecule type" value="Genomic_DNA"/>
</dbReference>
<gene>
    <name evidence="2" type="ORF">H9L12_01140</name>
</gene>
<dbReference type="RefSeq" id="WP_187542269.1">
    <property type="nucleotide sequence ID" value="NZ_CP060717.1"/>
</dbReference>
<reference evidence="2 3" key="1">
    <citation type="submission" date="2020-08" db="EMBL/GenBank/DDBJ databases">
        <title>Genome sequence of Sphingomonas rhizophila KACC 19189T.</title>
        <authorList>
            <person name="Hyun D.-W."/>
            <person name="Bae J.-W."/>
        </authorList>
    </citation>
    <scope>NUCLEOTIDE SEQUENCE [LARGE SCALE GENOMIC DNA]</scope>
    <source>
        <strain evidence="2 3">KACC 19189</strain>
    </source>
</reference>
<accession>A0A7G9SBQ2</accession>
<sequence>MRTWLALLGGLLVWAAHFFAVYGVASIYPGSDRARWLTVVVTLMALGALAIQYRLVAGRFQVEARSELDHWFRGLANLGLALAAIAVLYQGLPALLS</sequence>
<protein>
    <submittedName>
        <fullName evidence="2">Uncharacterized protein</fullName>
    </submittedName>
</protein>
<dbReference type="KEGG" id="srhi:H9L12_01140"/>
<keyword evidence="1" id="KW-1133">Transmembrane helix</keyword>
<evidence type="ECO:0000313" key="3">
    <source>
        <dbReference type="Proteomes" id="UP000515955"/>
    </source>
</evidence>
<evidence type="ECO:0000256" key="1">
    <source>
        <dbReference type="SAM" id="Phobius"/>
    </source>
</evidence>
<keyword evidence="1" id="KW-0472">Membrane</keyword>
<evidence type="ECO:0000313" key="2">
    <source>
        <dbReference type="EMBL" id="QNN65277.1"/>
    </source>
</evidence>
<dbReference type="Proteomes" id="UP000515955">
    <property type="component" value="Chromosome"/>
</dbReference>